<dbReference type="PANTHER" id="PTHR34385:SF1">
    <property type="entry name" value="PEPTIDOGLYCAN L-ALANYL-D-GLUTAMATE ENDOPEPTIDASE CWLK"/>
    <property type="match status" value="1"/>
</dbReference>
<dbReference type="GO" id="GO:0004180">
    <property type="term" value="F:carboxypeptidase activity"/>
    <property type="evidence" value="ECO:0007669"/>
    <property type="project" value="UniProtKB-KW"/>
</dbReference>
<evidence type="ECO:0000259" key="2">
    <source>
        <dbReference type="Pfam" id="PF02557"/>
    </source>
</evidence>
<dbReference type="Proteomes" id="UP000181917">
    <property type="component" value="Unassembled WGS sequence"/>
</dbReference>
<dbReference type="InterPro" id="IPR003709">
    <property type="entry name" value="VanY-like_core_dom"/>
</dbReference>
<evidence type="ECO:0000313" key="3">
    <source>
        <dbReference type="EMBL" id="SDQ87026.1"/>
    </source>
</evidence>
<name>A0A1H1EFT0_9MICC</name>
<keyword evidence="3" id="KW-0378">Hydrolase</keyword>
<sequence>METGSTSQRPRLALLAVMVTAVALLFTLVTAVPASAAEPVRDPANIKVLVNKAHPLSPLNYTPKLARWKSTGYRMRPDVSTKLSSLFAGADSAGHAIAVVSAYRSYAEQRDLYNYYVRIYGKTYADRISARPGYSEHQTGLAVDIGLASGSCGLEACFGDTAAGKWVAANAYKYGFIIRYPRGHEATTGYTYEPWHLRYVGVALATDMRTKKIPTMEHYYVLGKPSIRSYSDVMAADSAGDLWRYPGSGGRMHPRVKIDYAYGGVKTGTSVDWNQDGTIDLLLQMKDGRLLVNFGRPGGGFQAPREVGRGFARYDLTVGRWAAADTYPGIVAKRWSDGALLYYRNGSAAYLSAGRTISSGWGRYRPTMLDWNQDGKQDLIAIRNTGELYFYPGNGSGGVSTSKRQLIGKSGWHKVSTVTPLYGYTVSGSAGFIGKFTDGTLKYYPYSRGRFGARTQEGTGFTSYNVFR</sequence>
<evidence type="ECO:0000313" key="4">
    <source>
        <dbReference type="Proteomes" id="UP000181917"/>
    </source>
</evidence>
<organism evidence="3 4">
    <name type="scientific">Crystallibacter crystallopoietes</name>
    <dbReference type="NCBI Taxonomy" id="37928"/>
    <lineage>
        <taxon>Bacteria</taxon>
        <taxon>Bacillati</taxon>
        <taxon>Actinomycetota</taxon>
        <taxon>Actinomycetes</taxon>
        <taxon>Micrococcales</taxon>
        <taxon>Micrococcaceae</taxon>
        <taxon>Crystallibacter</taxon>
    </lineage>
</organism>
<protein>
    <submittedName>
        <fullName evidence="3">D-alanyl-D-alanine carboxypeptidase</fullName>
    </submittedName>
</protein>
<dbReference type="GO" id="GO:0006508">
    <property type="term" value="P:proteolysis"/>
    <property type="evidence" value="ECO:0007669"/>
    <property type="project" value="InterPro"/>
</dbReference>
<dbReference type="RefSeq" id="WP_101632512.1">
    <property type="nucleotide sequence ID" value="NZ_CP018863.1"/>
</dbReference>
<dbReference type="EMBL" id="FNKH01000002">
    <property type="protein sequence ID" value="SDQ87026.1"/>
    <property type="molecule type" value="Genomic_DNA"/>
</dbReference>
<dbReference type="Gene3D" id="3.30.1380.10">
    <property type="match status" value="1"/>
</dbReference>
<keyword evidence="3" id="KW-0645">Protease</keyword>
<gene>
    <name evidence="3" type="ORF">SAMN04489742_2893</name>
</gene>
<keyword evidence="3" id="KW-0121">Carboxypeptidase</keyword>
<dbReference type="STRING" id="37928.SAMN04489742_2893"/>
<accession>A0A1H1EFT0</accession>
<proteinExistence type="predicted"/>
<dbReference type="SUPFAM" id="SSF55166">
    <property type="entry name" value="Hedgehog/DD-peptidase"/>
    <property type="match status" value="1"/>
</dbReference>
<dbReference type="Pfam" id="PF02557">
    <property type="entry name" value="VanY"/>
    <property type="match status" value="1"/>
</dbReference>
<dbReference type="InterPro" id="IPR052179">
    <property type="entry name" value="DD-CPase-like"/>
</dbReference>
<keyword evidence="4" id="KW-1185">Reference proteome</keyword>
<keyword evidence="1" id="KW-0732">Signal</keyword>
<dbReference type="SUPFAM" id="SSF69318">
    <property type="entry name" value="Integrin alpha N-terminal domain"/>
    <property type="match status" value="1"/>
</dbReference>
<dbReference type="InterPro" id="IPR058193">
    <property type="entry name" value="VanY/YodJ_core_dom"/>
</dbReference>
<dbReference type="AlphaFoldDB" id="A0A1H1EFT0"/>
<evidence type="ECO:0000256" key="1">
    <source>
        <dbReference type="SAM" id="SignalP"/>
    </source>
</evidence>
<dbReference type="OrthoDB" id="9792074at2"/>
<feature type="domain" description="D-alanyl-D-alanine carboxypeptidase-like core" evidence="2">
    <location>
        <begin position="74"/>
        <end position="201"/>
    </location>
</feature>
<dbReference type="CDD" id="cd14852">
    <property type="entry name" value="LD-carboxypeptidase"/>
    <property type="match status" value="1"/>
</dbReference>
<dbReference type="InterPro" id="IPR028994">
    <property type="entry name" value="Integrin_alpha_N"/>
</dbReference>
<dbReference type="InterPro" id="IPR009045">
    <property type="entry name" value="Zn_M74/Hedgehog-like"/>
</dbReference>
<feature type="signal peptide" evidence="1">
    <location>
        <begin position="1"/>
        <end position="36"/>
    </location>
</feature>
<feature type="chain" id="PRO_5010299870" evidence="1">
    <location>
        <begin position="37"/>
        <end position="468"/>
    </location>
</feature>
<reference evidence="3 4" key="1">
    <citation type="submission" date="2016-10" db="EMBL/GenBank/DDBJ databases">
        <authorList>
            <person name="de Groot N.N."/>
        </authorList>
    </citation>
    <scope>NUCLEOTIDE SEQUENCE [LARGE SCALE GENOMIC DNA]</scope>
    <source>
        <strain evidence="3 4">DSM 20117</strain>
    </source>
</reference>
<dbReference type="PANTHER" id="PTHR34385">
    <property type="entry name" value="D-ALANYL-D-ALANINE CARBOXYPEPTIDASE"/>
    <property type="match status" value="1"/>
</dbReference>